<dbReference type="SMART" id="SM00320">
    <property type="entry name" value="WD40"/>
    <property type="match status" value="13"/>
</dbReference>
<dbReference type="Pfam" id="PF00400">
    <property type="entry name" value="WD40"/>
    <property type="match status" value="10"/>
</dbReference>
<dbReference type="CDD" id="cd00200">
    <property type="entry name" value="WD40"/>
    <property type="match status" value="1"/>
</dbReference>
<evidence type="ECO:0000313" key="8">
    <source>
        <dbReference type="Proteomes" id="UP000005317"/>
    </source>
</evidence>
<dbReference type="PROSITE" id="PS00678">
    <property type="entry name" value="WD_REPEATS_1"/>
    <property type="match status" value="5"/>
</dbReference>
<keyword evidence="4" id="KW-0175">Coiled coil</keyword>
<evidence type="ECO:0000313" key="7">
    <source>
        <dbReference type="EMBL" id="EIJ36593.1"/>
    </source>
</evidence>
<proteinExistence type="predicted"/>
<dbReference type="AlphaFoldDB" id="A0A656HJX1"/>
<keyword evidence="5" id="KW-1133">Transmembrane helix</keyword>
<keyword evidence="1 3" id="KW-0853">WD repeat</keyword>
<sequence>MNRRQLQPYPGLRPFERRESRIFFGRQTQVDELLQRLKDRHFLAVLGASGSGKSSLVKAGLLAGLEKGYMGEVGASWRIAELRPGDQPFERLAEGLVGKIPLNPPFAKGEAGSNSAQSGEDGILLPSFAKGGAGGGFSSGFLAAQLRRGSRSLHDYLSQSPLEDGQKLLILADQFEEIFRYRQQSGNQAAAFVALLLEACRHPDIYVVITMRSDFLGEAAAFHGLPEAINDGLYLTPRLTREQLREAIALPAKLFGGAVDEALINQLLNEAGNNPDQLPLLQHALLRLWVNDADKRLTLAEYQQLDGLRGALDGHLEQVYGDLDPRQQAMAETLFRALTQREADGQDVRRPVRVADVLALAGCSLAELAAVVDAFRGEGRHFLVASTPQLAVDSVLDISHESLIRQWRRLQGWLAEEVAKVEMYQRLRDAAQRRASDAGGELWRGTDLALARDWKQKHQPDAVWALRYDASDAAFAQAMAFLEESAAAEEAQLQAEKHRQQAEIRRSRRLLVYALIGLVIAVGLALWAMGEREQRTVQLFDSDTTHAALMAKMEDYAAAREKLKHTQDLNGEVEPERTHARDLLAGYVDIMGGSAERTFTDADDKPLPQLTGNVAISPDGKWLAASGERGTIALFERASGKLVQKLEGHDPKAGSNRQGTVWDIVFHPKQPWLFSAGDDGQIIQWQLPQAGAEARVLDQWKVDAGAPVWALALSPDGRVLASGYTDGKIRLWDVKETPPNLPLSGEEKERKPLRMLEGHEGPIPQIGLTFDPQGRWLASASYDNTARIWDWKTGKEIHRLQGRRGVAFNSDGSLLAASNYDNSILLWNSETGEQIGKPLKGHQNMVFGLQFINDQRLTSASSDNTVRLWDVATGVTRRVLQGHTAAVAGLALYADKGQRWLYSNSNDGTVKQWEADLPGQWLVDLPGAATASAISPDGKHLVVGLQDGGMQVYALPDVGLKPDLQQEIKDAHGTFVLRFAFNKDGSLLASSSHDETAKIWKVGADGKLVLEHTIEDHTNSVYAVAFSLDNTRLATASYDGRIGLFDLESGKGKLFEAHDGNVASVNFDQSGKYLASAGIQDFTLKLWDISGDKPQLLKSEVANDKLLWASLSPDGKQLASVGREATVTVYPTHGGQEPLRLNGHEQAVYKAIFSPDSRQLATVSWDMTVRLWDLDTRSELFSLRLPTTFDPNHGPLWDFDFRCTPTGCWIAVPLTSGKLALYKLGEVDYGE</sequence>
<feature type="repeat" description="WD" evidence="3">
    <location>
        <begin position="969"/>
        <end position="1002"/>
    </location>
</feature>
<feature type="repeat" description="WD" evidence="3">
    <location>
        <begin position="708"/>
        <end position="735"/>
    </location>
</feature>
<dbReference type="InterPro" id="IPR036322">
    <property type="entry name" value="WD40_repeat_dom_sf"/>
</dbReference>
<feature type="repeat" description="WD" evidence="3">
    <location>
        <begin position="756"/>
        <end position="799"/>
    </location>
</feature>
<dbReference type="SUPFAM" id="SSF50978">
    <property type="entry name" value="WD40 repeat-like"/>
    <property type="match status" value="1"/>
</dbReference>
<dbReference type="PANTHER" id="PTHR44019:SF8">
    <property type="entry name" value="POC1 CENTRIOLAR PROTEIN HOMOLOG"/>
    <property type="match status" value="1"/>
</dbReference>
<feature type="repeat" description="WD" evidence="3">
    <location>
        <begin position="839"/>
        <end position="879"/>
    </location>
</feature>
<dbReference type="PRINTS" id="PR00320">
    <property type="entry name" value="GPROTEINBRPT"/>
</dbReference>
<evidence type="ECO:0000256" key="5">
    <source>
        <dbReference type="SAM" id="Phobius"/>
    </source>
</evidence>
<dbReference type="EMBL" id="JH651384">
    <property type="protein sequence ID" value="EIJ36593.1"/>
    <property type="molecule type" value="Genomic_DNA"/>
</dbReference>
<feature type="transmembrane region" description="Helical" evidence="5">
    <location>
        <begin position="510"/>
        <end position="530"/>
    </location>
</feature>
<dbReference type="Gene3D" id="3.40.50.300">
    <property type="entry name" value="P-loop containing nucleotide triphosphate hydrolases"/>
    <property type="match status" value="1"/>
</dbReference>
<dbReference type="InterPro" id="IPR050505">
    <property type="entry name" value="WDR55/POC1"/>
</dbReference>
<protein>
    <submittedName>
        <fullName evidence="7">WD40 repeat-containing protein</fullName>
    </submittedName>
</protein>
<gene>
    <name evidence="7" type="ORF">Thini_4101</name>
</gene>
<feature type="repeat" description="WD" evidence="3">
    <location>
        <begin position="880"/>
        <end position="914"/>
    </location>
</feature>
<keyword evidence="5" id="KW-0472">Membrane</keyword>
<evidence type="ECO:0000256" key="2">
    <source>
        <dbReference type="ARBA" id="ARBA00022737"/>
    </source>
</evidence>
<dbReference type="InterPro" id="IPR001680">
    <property type="entry name" value="WD40_rpt"/>
</dbReference>
<feature type="domain" description="Novel STAND NTPase 1" evidence="6">
    <location>
        <begin position="8"/>
        <end position="433"/>
    </location>
</feature>
<dbReference type="PANTHER" id="PTHR44019">
    <property type="entry name" value="WD REPEAT-CONTAINING PROTEIN 55"/>
    <property type="match status" value="1"/>
</dbReference>
<dbReference type="Pfam" id="PF20703">
    <property type="entry name" value="nSTAND1"/>
    <property type="match status" value="1"/>
</dbReference>
<name>A0A656HJX1_THINJ</name>
<dbReference type="SUPFAM" id="SSF50998">
    <property type="entry name" value="Quinoprotein alcohol dehydrogenase-like"/>
    <property type="match status" value="1"/>
</dbReference>
<evidence type="ECO:0000259" key="6">
    <source>
        <dbReference type="Pfam" id="PF20703"/>
    </source>
</evidence>
<dbReference type="Proteomes" id="UP000005317">
    <property type="component" value="Unassembled WGS sequence"/>
</dbReference>
<evidence type="ECO:0000256" key="1">
    <source>
        <dbReference type="ARBA" id="ARBA00022574"/>
    </source>
</evidence>
<dbReference type="PROSITE" id="PS50294">
    <property type="entry name" value="WD_REPEATS_REGION"/>
    <property type="match status" value="6"/>
</dbReference>
<reference evidence="8" key="1">
    <citation type="journal article" date="2011" name="Stand. Genomic Sci.">
        <title>Genome sequence of the filamentous, gliding Thiothrix nivea neotype strain (JP2(T)).</title>
        <authorList>
            <person name="Lapidus A."/>
            <person name="Nolan M."/>
            <person name="Lucas S."/>
            <person name="Glavina Del Rio T."/>
            <person name="Tice H."/>
            <person name="Cheng J.F."/>
            <person name="Tapia R."/>
            <person name="Han C."/>
            <person name="Goodwin L."/>
            <person name="Pitluck S."/>
            <person name="Liolios K."/>
            <person name="Pagani I."/>
            <person name="Ivanova N."/>
            <person name="Huntemann M."/>
            <person name="Mavromatis K."/>
            <person name="Mikhailova N."/>
            <person name="Pati A."/>
            <person name="Chen A."/>
            <person name="Palaniappan K."/>
            <person name="Land M."/>
            <person name="Brambilla E.M."/>
            <person name="Rohde M."/>
            <person name="Abt B."/>
            <person name="Verbarg S."/>
            <person name="Goker M."/>
            <person name="Bristow J."/>
            <person name="Eisen J.A."/>
            <person name="Markowitz V."/>
            <person name="Hugenholtz P."/>
            <person name="Kyrpides N.C."/>
            <person name="Klenk H.P."/>
            <person name="Woyke T."/>
        </authorList>
    </citation>
    <scope>NUCLEOTIDE SEQUENCE [LARGE SCALE GENOMIC DNA]</scope>
    <source>
        <strain evidence="8">ATCC 35100 / DSM 5205 / JP2</strain>
    </source>
</reference>
<dbReference type="RefSeq" id="WP_002710462.1">
    <property type="nucleotide sequence ID" value="NZ_JH651384.1"/>
</dbReference>
<dbReference type="InterPro" id="IPR049052">
    <property type="entry name" value="nSTAND1"/>
</dbReference>
<dbReference type="InterPro" id="IPR020472">
    <property type="entry name" value="WD40_PAC1"/>
</dbReference>
<dbReference type="SUPFAM" id="SSF52540">
    <property type="entry name" value="P-loop containing nucleoside triphosphate hydrolases"/>
    <property type="match status" value="1"/>
</dbReference>
<evidence type="ECO:0000256" key="4">
    <source>
        <dbReference type="SAM" id="Coils"/>
    </source>
</evidence>
<feature type="repeat" description="WD" evidence="3">
    <location>
        <begin position="806"/>
        <end position="837"/>
    </location>
</feature>
<keyword evidence="2" id="KW-0677">Repeat</keyword>
<feature type="repeat" description="WD" evidence="3">
    <location>
        <begin position="1014"/>
        <end position="1051"/>
    </location>
</feature>
<dbReference type="InterPro" id="IPR015943">
    <property type="entry name" value="WD40/YVTN_repeat-like_dom_sf"/>
</dbReference>
<keyword evidence="5" id="KW-0812">Transmembrane</keyword>
<organism evidence="7 8">
    <name type="scientific">Thiothrix nivea (strain ATCC 35100 / DSM 5205 / JP2)</name>
    <dbReference type="NCBI Taxonomy" id="870187"/>
    <lineage>
        <taxon>Bacteria</taxon>
        <taxon>Pseudomonadati</taxon>
        <taxon>Pseudomonadota</taxon>
        <taxon>Gammaproteobacteria</taxon>
        <taxon>Thiotrichales</taxon>
        <taxon>Thiotrichaceae</taxon>
        <taxon>Thiothrix</taxon>
    </lineage>
</organism>
<dbReference type="InterPro" id="IPR019775">
    <property type="entry name" value="WD40_repeat_CS"/>
</dbReference>
<feature type="coiled-coil region" evidence="4">
    <location>
        <begin position="479"/>
        <end position="510"/>
    </location>
</feature>
<dbReference type="InterPro" id="IPR011047">
    <property type="entry name" value="Quinoprotein_ADH-like_sf"/>
</dbReference>
<evidence type="ECO:0000256" key="3">
    <source>
        <dbReference type="PROSITE-ProRule" id="PRU00221"/>
    </source>
</evidence>
<accession>A0A656HJX1</accession>
<feature type="repeat" description="WD" evidence="3">
    <location>
        <begin position="1141"/>
        <end position="1182"/>
    </location>
</feature>
<feature type="repeat" description="WD" evidence="3">
    <location>
        <begin position="1055"/>
        <end position="1090"/>
    </location>
</feature>
<dbReference type="PROSITE" id="PS50082">
    <property type="entry name" value="WD_REPEATS_2"/>
    <property type="match status" value="9"/>
</dbReference>
<dbReference type="InterPro" id="IPR027417">
    <property type="entry name" value="P-loop_NTPase"/>
</dbReference>
<dbReference type="Gene3D" id="2.130.10.10">
    <property type="entry name" value="YVTN repeat-like/Quinoprotein amine dehydrogenase"/>
    <property type="match status" value="5"/>
</dbReference>
<keyword evidence="8" id="KW-1185">Reference proteome</keyword>